<gene>
    <name evidence="1" type="ORF">RDI58_020496</name>
</gene>
<evidence type="ECO:0000313" key="2">
    <source>
        <dbReference type="Proteomes" id="UP001371456"/>
    </source>
</evidence>
<sequence length="201" mass="23548">MVTPASGVRHTLSPLTFRSCFRSIQEEKEQEDENEDECNNVWLNYRKKPISENSNKVIGKGFTLTYELSHQRDGKMVVKLTTEDIKTTDSYWSTKLIGFVLGLPVRFWLAEVLSKAASAIRKPLYMDKYTADMNCISYARVLVEVDIFYPLIDSIVIENPFGTTQQTEDYDWRPKFCNDCFWFGHNTEECWMNHNREKEEN</sequence>
<dbReference type="PANTHER" id="PTHR33233:SF17">
    <property type="entry name" value="DUF4283 DOMAIN-CONTAINING PROTEIN"/>
    <property type="match status" value="1"/>
</dbReference>
<organism evidence="1 2">
    <name type="scientific">Solanum bulbocastanum</name>
    <name type="common">Wild potato</name>
    <dbReference type="NCBI Taxonomy" id="147425"/>
    <lineage>
        <taxon>Eukaryota</taxon>
        <taxon>Viridiplantae</taxon>
        <taxon>Streptophyta</taxon>
        <taxon>Embryophyta</taxon>
        <taxon>Tracheophyta</taxon>
        <taxon>Spermatophyta</taxon>
        <taxon>Magnoliopsida</taxon>
        <taxon>eudicotyledons</taxon>
        <taxon>Gunneridae</taxon>
        <taxon>Pentapetalae</taxon>
        <taxon>asterids</taxon>
        <taxon>lamiids</taxon>
        <taxon>Solanales</taxon>
        <taxon>Solanaceae</taxon>
        <taxon>Solanoideae</taxon>
        <taxon>Solaneae</taxon>
        <taxon>Solanum</taxon>
    </lineage>
</organism>
<name>A0AAN8T8V8_SOLBU</name>
<evidence type="ECO:0000313" key="1">
    <source>
        <dbReference type="EMBL" id="KAK6782700.1"/>
    </source>
</evidence>
<dbReference type="PANTHER" id="PTHR33233">
    <property type="entry name" value="ENDONUCLEASE/EXONUCLEASE/PHOSPHATASE"/>
    <property type="match status" value="1"/>
</dbReference>
<proteinExistence type="predicted"/>
<accession>A0AAN8T8V8</accession>
<evidence type="ECO:0008006" key="3">
    <source>
        <dbReference type="Google" id="ProtNLM"/>
    </source>
</evidence>
<protein>
    <recommendedName>
        <fullName evidence="3">DUF4283 domain-containing protein</fullName>
    </recommendedName>
</protein>
<comment type="caution">
    <text evidence="1">The sequence shown here is derived from an EMBL/GenBank/DDBJ whole genome shotgun (WGS) entry which is preliminary data.</text>
</comment>
<dbReference type="AlphaFoldDB" id="A0AAN8T8V8"/>
<dbReference type="Proteomes" id="UP001371456">
    <property type="component" value="Unassembled WGS sequence"/>
</dbReference>
<reference evidence="1 2" key="1">
    <citation type="submission" date="2024-02" db="EMBL/GenBank/DDBJ databases">
        <title>de novo genome assembly of Solanum bulbocastanum strain 11H21.</title>
        <authorList>
            <person name="Hosaka A.J."/>
        </authorList>
    </citation>
    <scope>NUCLEOTIDE SEQUENCE [LARGE SCALE GENOMIC DNA]</scope>
    <source>
        <tissue evidence="1">Young leaves</tissue>
    </source>
</reference>
<dbReference type="EMBL" id="JBANQN010000008">
    <property type="protein sequence ID" value="KAK6782700.1"/>
    <property type="molecule type" value="Genomic_DNA"/>
</dbReference>
<keyword evidence="2" id="KW-1185">Reference proteome</keyword>